<evidence type="ECO:0000313" key="4">
    <source>
        <dbReference type="Proteomes" id="UP000324233"/>
    </source>
</evidence>
<sequence length="332" mass="35432">MAWHSNSTPPAPRRGGGFTLIELLVVIAIIAVLIALLLPAVQSAREAARRTQCVNNLKQIGLALHNYHDAVGALPPGYISALPKGADPITSDQDLGAGWAWGALILSQLEQDPAYHAVNFNLDVASPANQTMSVFTIGAYLCPSDVTRPQVGVYPFYDSPFPPSGATPVDYVSGSNYVGTFGTGEIGDRPGGGDGCFFRNSRVTIAGITDGTSQTFLVGERSHTLSYATWTARSLNGWLYKTSAVEGGRDQFDPEPEESWTMILGPIGTDGGTRTPNNQMAHVEDYWSLHPGGVNFLLADGSVRFIKSSIHPTVYRAMATRAGGEVVSADQY</sequence>
<dbReference type="SUPFAM" id="SSF54523">
    <property type="entry name" value="Pili subunits"/>
    <property type="match status" value="1"/>
</dbReference>
<dbReference type="RefSeq" id="WP_148597785.1">
    <property type="nucleotide sequence ID" value="NZ_CP042997.1"/>
</dbReference>
<dbReference type="KEGG" id="agv:OJF2_69350"/>
<keyword evidence="1" id="KW-1133">Transmembrane helix</keyword>
<feature type="domain" description="DUF1559" evidence="2">
    <location>
        <begin position="42"/>
        <end position="312"/>
    </location>
</feature>
<keyword evidence="4" id="KW-1185">Reference proteome</keyword>
<proteinExistence type="predicted"/>
<protein>
    <submittedName>
        <fullName evidence="3">Putative major pilin subunit</fullName>
    </submittedName>
</protein>
<dbReference type="PANTHER" id="PTHR30093:SF2">
    <property type="entry name" value="TYPE II SECRETION SYSTEM PROTEIN H"/>
    <property type="match status" value="1"/>
</dbReference>
<reference evidence="3 4" key="1">
    <citation type="submission" date="2019-08" db="EMBL/GenBank/DDBJ databases">
        <title>Deep-cultivation of Planctomycetes and their phenomic and genomic characterization uncovers novel biology.</title>
        <authorList>
            <person name="Wiegand S."/>
            <person name="Jogler M."/>
            <person name="Boedeker C."/>
            <person name="Pinto D."/>
            <person name="Vollmers J."/>
            <person name="Rivas-Marin E."/>
            <person name="Kohn T."/>
            <person name="Peeters S.H."/>
            <person name="Heuer A."/>
            <person name="Rast P."/>
            <person name="Oberbeckmann S."/>
            <person name="Bunk B."/>
            <person name="Jeske O."/>
            <person name="Meyerdierks A."/>
            <person name="Storesund J.E."/>
            <person name="Kallscheuer N."/>
            <person name="Luecker S."/>
            <person name="Lage O.M."/>
            <person name="Pohl T."/>
            <person name="Merkel B.J."/>
            <person name="Hornburger P."/>
            <person name="Mueller R.-W."/>
            <person name="Bruemmer F."/>
            <person name="Labrenz M."/>
            <person name="Spormann A.M."/>
            <person name="Op den Camp H."/>
            <person name="Overmann J."/>
            <person name="Amann R."/>
            <person name="Jetten M.S.M."/>
            <person name="Mascher T."/>
            <person name="Medema M.H."/>
            <person name="Devos D.P."/>
            <person name="Kaster A.-K."/>
            <person name="Ovreas L."/>
            <person name="Rohde M."/>
            <person name="Galperin M.Y."/>
            <person name="Jogler C."/>
        </authorList>
    </citation>
    <scope>NUCLEOTIDE SEQUENCE [LARGE SCALE GENOMIC DNA]</scope>
    <source>
        <strain evidence="3 4">OJF2</strain>
    </source>
</reference>
<gene>
    <name evidence="3" type="ORF">OJF2_69350</name>
</gene>
<accession>A0A5B9WDI2</accession>
<dbReference type="Pfam" id="PF07596">
    <property type="entry name" value="SBP_bac_10"/>
    <property type="match status" value="1"/>
</dbReference>
<dbReference type="PANTHER" id="PTHR30093">
    <property type="entry name" value="GENERAL SECRETION PATHWAY PROTEIN G"/>
    <property type="match status" value="1"/>
</dbReference>
<dbReference type="OrthoDB" id="255848at2"/>
<evidence type="ECO:0000313" key="3">
    <source>
        <dbReference type="EMBL" id="QEH38334.1"/>
    </source>
</evidence>
<dbReference type="InterPro" id="IPR027558">
    <property type="entry name" value="Pre_pil_HX9DG_C"/>
</dbReference>
<organism evidence="3 4">
    <name type="scientific">Aquisphaera giovannonii</name>
    <dbReference type="NCBI Taxonomy" id="406548"/>
    <lineage>
        <taxon>Bacteria</taxon>
        <taxon>Pseudomonadati</taxon>
        <taxon>Planctomycetota</taxon>
        <taxon>Planctomycetia</taxon>
        <taxon>Isosphaerales</taxon>
        <taxon>Isosphaeraceae</taxon>
        <taxon>Aquisphaera</taxon>
    </lineage>
</organism>
<keyword evidence="1" id="KW-0812">Transmembrane</keyword>
<dbReference type="InterPro" id="IPR045584">
    <property type="entry name" value="Pilin-like"/>
</dbReference>
<dbReference type="Gene3D" id="3.30.700.10">
    <property type="entry name" value="Glycoprotein, Type 4 Pilin"/>
    <property type="match status" value="1"/>
</dbReference>
<feature type="transmembrane region" description="Helical" evidence="1">
    <location>
        <begin position="20"/>
        <end position="41"/>
    </location>
</feature>
<keyword evidence="1" id="KW-0472">Membrane</keyword>
<dbReference type="InterPro" id="IPR011453">
    <property type="entry name" value="DUF1559"/>
</dbReference>
<dbReference type="InterPro" id="IPR012902">
    <property type="entry name" value="N_methyl_site"/>
</dbReference>
<name>A0A5B9WDI2_9BACT</name>
<dbReference type="Pfam" id="PF07963">
    <property type="entry name" value="N_methyl"/>
    <property type="match status" value="1"/>
</dbReference>
<dbReference type="PROSITE" id="PS00409">
    <property type="entry name" value="PROKAR_NTER_METHYL"/>
    <property type="match status" value="1"/>
</dbReference>
<dbReference type="EMBL" id="CP042997">
    <property type="protein sequence ID" value="QEH38334.1"/>
    <property type="molecule type" value="Genomic_DNA"/>
</dbReference>
<dbReference type="NCBIfam" id="TIGR04294">
    <property type="entry name" value="pre_pil_HX9DG"/>
    <property type="match status" value="1"/>
</dbReference>
<dbReference type="Proteomes" id="UP000324233">
    <property type="component" value="Chromosome"/>
</dbReference>
<dbReference type="NCBIfam" id="TIGR02532">
    <property type="entry name" value="IV_pilin_GFxxxE"/>
    <property type="match status" value="1"/>
</dbReference>
<evidence type="ECO:0000256" key="1">
    <source>
        <dbReference type="SAM" id="Phobius"/>
    </source>
</evidence>
<dbReference type="AlphaFoldDB" id="A0A5B9WDI2"/>
<evidence type="ECO:0000259" key="2">
    <source>
        <dbReference type="Pfam" id="PF07596"/>
    </source>
</evidence>